<feature type="region of interest" description="Disordered" evidence="1">
    <location>
        <begin position="123"/>
        <end position="198"/>
    </location>
</feature>
<evidence type="ECO:0000313" key="3">
    <source>
        <dbReference type="Proteomes" id="UP001497457"/>
    </source>
</evidence>
<evidence type="ECO:0000256" key="1">
    <source>
        <dbReference type="SAM" id="MobiDB-lite"/>
    </source>
</evidence>
<proteinExistence type="predicted"/>
<dbReference type="EMBL" id="OZ075119">
    <property type="protein sequence ID" value="CAL5093722.1"/>
    <property type="molecule type" value="Genomic_DNA"/>
</dbReference>
<name>A0ABC9GFC9_9POAL</name>
<reference evidence="3" key="1">
    <citation type="submission" date="2024-06" db="EMBL/GenBank/DDBJ databases">
        <authorList>
            <person name="Ryan C."/>
        </authorList>
    </citation>
    <scope>NUCLEOTIDE SEQUENCE [LARGE SCALE GENOMIC DNA]</scope>
</reference>
<protein>
    <submittedName>
        <fullName evidence="2">Uncharacterized protein</fullName>
    </submittedName>
</protein>
<organism evidence="2 3">
    <name type="scientific">Urochloa decumbens</name>
    <dbReference type="NCBI Taxonomy" id="240449"/>
    <lineage>
        <taxon>Eukaryota</taxon>
        <taxon>Viridiplantae</taxon>
        <taxon>Streptophyta</taxon>
        <taxon>Embryophyta</taxon>
        <taxon>Tracheophyta</taxon>
        <taxon>Spermatophyta</taxon>
        <taxon>Magnoliopsida</taxon>
        <taxon>Liliopsida</taxon>
        <taxon>Poales</taxon>
        <taxon>Poaceae</taxon>
        <taxon>PACMAD clade</taxon>
        <taxon>Panicoideae</taxon>
        <taxon>Panicodae</taxon>
        <taxon>Paniceae</taxon>
        <taxon>Melinidinae</taxon>
        <taxon>Urochloa</taxon>
    </lineage>
</organism>
<keyword evidence="3" id="KW-1185">Reference proteome</keyword>
<evidence type="ECO:0000313" key="2">
    <source>
        <dbReference type="EMBL" id="CAL5093722.1"/>
    </source>
</evidence>
<feature type="region of interest" description="Disordered" evidence="1">
    <location>
        <begin position="39"/>
        <end position="63"/>
    </location>
</feature>
<sequence>MFALFFISSAQAASRKQFFQRSSYFLNDGTEKATQHISTWDYADPSPPPVPVRPPRPPPANKQFREAEEGTGKIINQHISTLDYADPSPPPVPIRPPIPPPANKQFTEADDGAAKITQHISTLDYADPSPPPVPVRPPIPPPANKQFPEAVSSHTSGNHHETRDNMPQVDPPYSQQMTPRALVPGGPFESPSLGTNLV</sequence>
<feature type="compositionally biased region" description="Pro residues" evidence="1">
    <location>
        <begin position="45"/>
        <end position="60"/>
    </location>
</feature>
<feature type="region of interest" description="Disordered" evidence="1">
    <location>
        <begin position="81"/>
        <end position="107"/>
    </location>
</feature>
<dbReference type="Proteomes" id="UP001497457">
    <property type="component" value="Chromosome 9rd"/>
</dbReference>
<reference evidence="2 3" key="2">
    <citation type="submission" date="2024-10" db="EMBL/GenBank/DDBJ databases">
        <authorList>
            <person name="Ryan C."/>
        </authorList>
    </citation>
    <scope>NUCLEOTIDE SEQUENCE [LARGE SCALE GENOMIC DNA]</scope>
</reference>
<dbReference type="AlphaFoldDB" id="A0ABC9GFC9"/>
<gene>
    <name evidence="2" type="ORF">URODEC1_LOCUS115512</name>
</gene>
<accession>A0ABC9GFC9</accession>
<feature type="compositionally biased region" description="Pro residues" evidence="1">
    <location>
        <begin position="128"/>
        <end position="143"/>
    </location>
</feature>
<feature type="compositionally biased region" description="Pro residues" evidence="1">
    <location>
        <begin position="87"/>
        <end position="102"/>
    </location>
</feature>